<comment type="catalytic activity">
    <reaction evidence="2">
        <text>2 GTP = 3',3'-c-di-GMP + 2 diphosphate</text>
        <dbReference type="Rhea" id="RHEA:24898"/>
        <dbReference type="ChEBI" id="CHEBI:33019"/>
        <dbReference type="ChEBI" id="CHEBI:37565"/>
        <dbReference type="ChEBI" id="CHEBI:58805"/>
        <dbReference type="EC" id="2.7.7.65"/>
    </reaction>
</comment>
<dbReference type="SUPFAM" id="SSF55073">
    <property type="entry name" value="Nucleotide cyclase"/>
    <property type="match status" value="1"/>
</dbReference>
<dbReference type="SMART" id="SM00267">
    <property type="entry name" value="GGDEF"/>
    <property type="match status" value="1"/>
</dbReference>
<evidence type="ECO:0000256" key="2">
    <source>
        <dbReference type="ARBA" id="ARBA00034247"/>
    </source>
</evidence>
<gene>
    <name evidence="5" type="ORF">AB8Z38_34670</name>
</gene>
<feature type="coiled-coil region" evidence="3">
    <location>
        <begin position="126"/>
        <end position="174"/>
    </location>
</feature>
<dbReference type="AlphaFoldDB" id="A0AB39XI21"/>
<keyword evidence="5" id="KW-0548">Nucleotidyltransferase</keyword>
<dbReference type="GO" id="GO:1902201">
    <property type="term" value="P:negative regulation of bacterial-type flagellum-dependent cell motility"/>
    <property type="evidence" value="ECO:0007669"/>
    <property type="project" value="TreeGrafter"/>
</dbReference>
<sequence length="338" mass="37362">METLDDLSPQHAASISTEALRLMTDLSIPVIPSNFTVWFAYVLGRSPALRKTIDILCSNKRAFDKPLNRELYSTFLRSNSLLHAGQNINEELGVILRNVRHDLSGAIQANGVQSTGLKQVEATLHAKDSELALKQLSRELVLATERASSLEGKLAEASHELDKLRADLEQAEATSKTDALTGLANRRALESFLRSEQIRVMEQGESLSVFLIDVDHFKKFNDKYGHQIGDQVLRLVAQCIQQAIRDADFAARYGGEELICVLPGAPIATCKDVAERVRKRIADARLTKRATGEHVGQVTVSIGATEFIPGESYEALFERCDKALYQAKQAGRNCTMLL</sequence>
<dbReference type="InterPro" id="IPR050469">
    <property type="entry name" value="Diguanylate_Cyclase"/>
</dbReference>
<feature type="domain" description="GGDEF" evidence="4">
    <location>
        <begin position="205"/>
        <end position="338"/>
    </location>
</feature>
<dbReference type="GO" id="GO:0005886">
    <property type="term" value="C:plasma membrane"/>
    <property type="evidence" value="ECO:0007669"/>
    <property type="project" value="TreeGrafter"/>
</dbReference>
<evidence type="ECO:0000259" key="4">
    <source>
        <dbReference type="PROSITE" id="PS50887"/>
    </source>
</evidence>
<evidence type="ECO:0000256" key="3">
    <source>
        <dbReference type="SAM" id="Coils"/>
    </source>
</evidence>
<evidence type="ECO:0000256" key="1">
    <source>
        <dbReference type="ARBA" id="ARBA00012528"/>
    </source>
</evidence>
<dbReference type="CDD" id="cd01949">
    <property type="entry name" value="GGDEF"/>
    <property type="match status" value="1"/>
</dbReference>
<dbReference type="PANTHER" id="PTHR45138">
    <property type="entry name" value="REGULATORY COMPONENTS OF SENSORY TRANSDUCTION SYSTEM"/>
    <property type="match status" value="1"/>
</dbReference>
<dbReference type="GO" id="GO:0052621">
    <property type="term" value="F:diguanylate cyclase activity"/>
    <property type="evidence" value="ECO:0007669"/>
    <property type="project" value="UniProtKB-EC"/>
</dbReference>
<keyword evidence="3" id="KW-0175">Coiled coil</keyword>
<dbReference type="PROSITE" id="PS50887">
    <property type="entry name" value="GGDEF"/>
    <property type="match status" value="1"/>
</dbReference>
<dbReference type="Pfam" id="PF00990">
    <property type="entry name" value="GGDEF"/>
    <property type="match status" value="1"/>
</dbReference>
<dbReference type="RefSeq" id="WP_369722026.1">
    <property type="nucleotide sequence ID" value="NZ_CP165734.1"/>
</dbReference>
<organism evidence="5">
    <name type="scientific">Bradyrhizobium sp. LLZ17</name>
    <dbReference type="NCBI Taxonomy" id="3239388"/>
    <lineage>
        <taxon>Bacteria</taxon>
        <taxon>Pseudomonadati</taxon>
        <taxon>Pseudomonadota</taxon>
        <taxon>Alphaproteobacteria</taxon>
        <taxon>Hyphomicrobiales</taxon>
        <taxon>Nitrobacteraceae</taxon>
        <taxon>Bradyrhizobium</taxon>
    </lineage>
</organism>
<dbReference type="FunFam" id="3.30.70.270:FF:000001">
    <property type="entry name" value="Diguanylate cyclase domain protein"/>
    <property type="match status" value="1"/>
</dbReference>
<dbReference type="InterPro" id="IPR000160">
    <property type="entry name" value="GGDEF_dom"/>
</dbReference>
<dbReference type="EMBL" id="CP165734">
    <property type="protein sequence ID" value="XDV57604.1"/>
    <property type="molecule type" value="Genomic_DNA"/>
</dbReference>
<name>A0AB39XI21_9BRAD</name>
<dbReference type="EC" id="2.7.7.65" evidence="1"/>
<evidence type="ECO:0000313" key="5">
    <source>
        <dbReference type="EMBL" id="XDV57604.1"/>
    </source>
</evidence>
<protein>
    <recommendedName>
        <fullName evidence="1">diguanylate cyclase</fullName>
        <ecNumber evidence="1">2.7.7.65</ecNumber>
    </recommendedName>
</protein>
<dbReference type="NCBIfam" id="TIGR00254">
    <property type="entry name" value="GGDEF"/>
    <property type="match status" value="1"/>
</dbReference>
<keyword evidence="5" id="KW-0808">Transferase</keyword>
<accession>A0AB39XI21</accession>
<dbReference type="GO" id="GO:0043709">
    <property type="term" value="P:cell adhesion involved in single-species biofilm formation"/>
    <property type="evidence" value="ECO:0007669"/>
    <property type="project" value="TreeGrafter"/>
</dbReference>
<dbReference type="InterPro" id="IPR029787">
    <property type="entry name" value="Nucleotide_cyclase"/>
</dbReference>
<dbReference type="Gene3D" id="3.30.70.270">
    <property type="match status" value="1"/>
</dbReference>
<dbReference type="PANTHER" id="PTHR45138:SF9">
    <property type="entry name" value="DIGUANYLATE CYCLASE DGCM-RELATED"/>
    <property type="match status" value="1"/>
</dbReference>
<proteinExistence type="predicted"/>
<reference evidence="5" key="1">
    <citation type="submission" date="2024-08" db="EMBL/GenBank/DDBJ databases">
        <authorList>
            <person name="Chaddad Z."/>
            <person name="Lamrabet M."/>
            <person name="Bouhnik O."/>
            <person name="Alami S."/>
            <person name="Wipf D."/>
            <person name="Courty P.E."/>
            <person name="Missbah El Idrissi M."/>
        </authorList>
    </citation>
    <scope>NUCLEOTIDE SEQUENCE</scope>
    <source>
        <strain evidence="5">LLZ17</strain>
    </source>
</reference>
<dbReference type="InterPro" id="IPR043128">
    <property type="entry name" value="Rev_trsase/Diguanyl_cyclase"/>
</dbReference>